<proteinExistence type="predicted"/>
<dbReference type="OrthoDB" id="1751476at2759"/>
<evidence type="ECO:0000313" key="3">
    <source>
        <dbReference type="Proteomes" id="UP000257109"/>
    </source>
</evidence>
<comment type="caution">
    <text evidence="2">The sequence shown here is derived from an EMBL/GenBank/DDBJ whole genome shotgun (WGS) entry which is preliminary data.</text>
</comment>
<dbReference type="InterPro" id="IPR057670">
    <property type="entry name" value="SH3_retrovirus"/>
</dbReference>
<accession>A0A371GWQ5</accession>
<evidence type="ECO:0000259" key="1">
    <source>
        <dbReference type="Pfam" id="PF25597"/>
    </source>
</evidence>
<dbReference type="AlphaFoldDB" id="A0A371GWQ5"/>
<feature type="domain" description="Retroviral polymerase SH3-like" evidence="1">
    <location>
        <begin position="19"/>
        <end position="63"/>
    </location>
</feature>
<reference evidence="2" key="1">
    <citation type="submission" date="2018-05" db="EMBL/GenBank/DDBJ databases">
        <title>Draft genome of Mucuna pruriens seed.</title>
        <authorList>
            <person name="Nnadi N.E."/>
            <person name="Vos R."/>
            <person name="Hasami M.H."/>
            <person name="Devisetty U.K."/>
            <person name="Aguiy J.C."/>
        </authorList>
    </citation>
    <scope>NUCLEOTIDE SEQUENCE [LARGE SCALE GENOMIC DNA]</scope>
    <source>
        <strain evidence="2">JCA_2017</strain>
    </source>
</reference>
<protein>
    <recommendedName>
        <fullName evidence="1">Retroviral polymerase SH3-like domain-containing protein</fullName>
    </recommendedName>
</protein>
<feature type="non-terminal residue" evidence="2">
    <location>
        <position position="1"/>
    </location>
</feature>
<dbReference type="EMBL" id="QJKJ01004241">
    <property type="protein sequence ID" value="RDX94978.1"/>
    <property type="molecule type" value="Genomic_DNA"/>
</dbReference>
<sequence length="71" mass="8180">MIELHVKTKNLSPFALAGTTDLCTSVGYAECSQGYKFYDPTSRSFFETRNVRILEEVEFEKEENYLCGRIC</sequence>
<dbReference type="Pfam" id="PF25597">
    <property type="entry name" value="SH3_retrovirus"/>
    <property type="match status" value="1"/>
</dbReference>
<keyword evidence="3" id="KW-1185">Reference proteome</keyword>
<gene>
    <name evidence="2" type="ORF">CR513_22573</name>
</gene>
<evidence type="ECO:0000313" key="2">
    <source>
        <dbReference type="EMBL" id="RDX94978.1"/>
    </source>
</evidence>
<name>A0A371GWQ5_MUCPR</name>
<dbReference type="Proteomes" id="UP000257109">
    <property type="component" value="Unassembled WGS sequence"/>
</dbReference>
<organism evidence="2 3">
    <name type="scientific">Mucuna pruriens</name>
    <name type="common">Velvet bean</name>
    <name type="synonym">Dolichos pruriens</name>
    <dbReference type="NCBI Taxonomy" id="157652"/>
    <lineage>
        <taxon>Eukaryota</taxon>
        <taxon>Viridiplantae</taxon>
        <taxon>Streptophyta</taxon>
        <taxon>Embryophyta</taxon>
        <taxon>Tracheophyta</taxon>
        <taxon>Spermatophyta</taxon>
        <taxon>Magnoliopsida</taxon>
        <taxon>eudicotyledons</taxon>
        <taxon>Gunneridae</taxon>
        <taxon>Pentapetalae</taxon>
        <taxon>rosids</taxon>
        <taxon>fabids</taxon>
        <taxon>Fabales</taxon>
        <taxon>Fabaceae</taxon>
        <taxon>Papilionoideae</taxon>
        <taxon>50 kb inversion clade</taxon>
        <taxon>NPAAA clade</taxon>
        <taxon>indigoferoid/millettioid clade</taxon>
        <taxon>Phaseoleae</taxon>
        <taxon>Mucuna</taxon>
    </lineage>
</organism>